<keyword evidence="3" id="KW-0813">Transport</keyword>
<evidence type="ECO:0000256" key="6">
    <source>
        <dbReference type="ARBA" id="ARBA00023136"/>
    </source>
</evidence>
<keyword evidence="5 8" id="KW-1133">Transmembrane helix</keyword>
<feature type="transmembrane region" description="Helical" evidence="8">
    <location>
        <begin position="64"/>
        <end position="84"/>
    </location>
</feature>
<evidence type="ECO:0000256" key="5">
    <source>
        <dbReference type="ARBA" id="ARBA00022989"/>
    </source>
</evidence>
<dbReference type="Pfam" id="PF03092">
    <property type="entry name" value="BT1"/>
    <property type="match status" value="1"/>
</dbReference>
<evidence type="ECO:0000256" key="8">
    <source>
        <dbReference type="SAM" id="Phobius"/>
    </source>
</evidence>
<dbReference type="PANTHER" id="PTHR31585">
    <property type="entry name" value="FOLATE-BIOPTERIN TRANSPORTER 1, CHLOROPLASTIC"/>
    <property type="match status" value="1"/>
</dbReference>
<comment type="caution">
    <text evidence="9">The sequence shown here is derived from an EMBL/GenBank/DDBJ whole genome shotgun (WGS) entry which is preliminary data.</text>
</comment>
<keyword evidence="6 8" id="KW-0472">Membrane</keyword>
<dbReference type="EMBL" id="CAUYUJ010013781">
    <property type="protein sequence ID" value="CAK0836759.1"/>
    <property type="molecule type" value="Genomic_DNA"/>
</dbReference>
<reference evidence="9" key="1">
    <citation type="submission" date="2023-10" db="EMBL/GenBank/DDBJ databases">
        <authorList>
            <person name="Chen Y."/>
            <person name="Shah S."/>
            <person name="Dougan E. K."/>
            <person name="Thang M."/>
            <person name="Chan C."/>
        </authorList>
    </citation>
    <scope>NUCLEOTIDE SEQUENCE [LARGE SCALE GENOMIC DNA]</scope>
</reference>
<dbReference type="Gene3D" id="1.20.1250.20">
    <property type="entry name" value="MFS general substrate transporter like domains"/>
    <property type="match status" value="1"/>
</dbReference>
<keyword evidence="10" id="KW-1185">Reference proteome</keyword>
<sequence length="497" mass="53764">MGLAFSAMAFKMLYLQEPSAGGFGLGGAESARLRTVALVPWSIKPLMGMLSDALPLFGYRRTSYLIVAALCGVVAFGVVGFLPLGPRQNVPFLFLTYVSAAGPDVLVDAVTCELSKNAPSHASDLQALSWGSLAVGGIIAAPLVGWLAEQLAPRVLFMICIIFPLSILLPGCLGCLQDARVPSRDRMCNGRWFRENPALAMSAACLSVVSFSLSGLQLFVTSFLVRGVVTVVAGLVMIICAFVTLRRISFMLAKVAVFIFAREALQPYVSDALFQWQRKHPEGPQFSTSFLGVADMFGYLGLLAGVVIYNNFLTGISFRKIFAFAQVCLVISNLGDYVMVRRWHLSLGIPDHIFLLGDEAFTECMRRFFVMPMLVLAAKVCPKDTEATLFAMLMAFSNFGSSIGQFLGSTLLEFLGVVDCYADMALEAPRALSEEEYVKKGCGNLDKAILVKALCRALPLLIIPILVPDGTPDGPADDDPNACERSSEEDDTSSEMD</sequence>
<feature type="compositionally biased region" description="Acidic residues" evidence="7">
    <location>
        <begin position="475"/>
        <end position="497"/>
    </location>
</feature>
<keyword evidence="4 8" id="KW-0812">Transmembrane</keyword>
<evidence type="ECO:0000256" key="2">
    <source>
        <dbReference type="ARBA" id="ARBA00007015"/>
    </source>
</evidence>
<feature type="transmembrane region" description="Helical" evidence="8">
    <location>
        <begin position="288"/>
        <end position="309"/>
    </location>
</feature>
<dbReference type="InterPro" id="IPR004324">
    <property type="entry name" value="FBT"/>
</dbReference>
<name>A0ABN9SW39_9DINO</name>
<dbReference type="SUPFAM" id="SSF103473">
    <property type="entry name" value="MFS general substrate transporter"/>
    <property type="match status" value="1"/>
</dbReference>
<evidence type="ECO:0000256" key="1">
    <source>
        <dbReference type="ARBA" id="ARBA00004141"/>
    </source>
</evidence>
<comment type="subcellular location">
    <subcellularLocation>
        <location evidence="1">Membrane</location>
        <topology evidence="1">Multi-pass membrane protein</topology>
    </subcellularLocation>
</comment>
<protein>
    <submittedName>
        <fullName evidence="9">Uncharacterized protein</fullName>
    </submittedName>
</protein>
<evidence type="ECO:0000256" key="4">
    <source>
        <dbReference type="ARBA" id="ARBA00022692"/>
    </source>
</evidence>
<feature type="transmembrane region" description="Helical" evidence="8">
    <location>
        <begin position="127"/>
        <end position="148"/>
    </location>
</feature>
<feature type="transmembrane region" description="Helical" evidence="8">
    <location>
        <begin position="197"/>
        <end position="217"/>
    </location>
</feature>
<comment type="similarity">
    <text evidence="2">Belongs to the major facilitator superfamily. Folate-biopterin transporter (TC 2.A.71) family.</text>
</comment>
<dbReference type="InterPro" id="IPR039309">
    <property type="entry name" value="BT1"/>
</dbReference>
<dbReference type="InterPro" id="IPR036259">
    <property type="entry name" value="MFS_trans_sf"/>
</dbReference>
<organism evidence="9 10">
    <name type="scientific">Prorocentrum cordatum</name>
    <dbReference type="NCBI Taxonomy" id="2364126"/>
    <lineage>
        <taxon>Eukaryota</taxon>
        <taxon>Sar</taxon>
        <taxon>Alveolata</taxon>
        <taxon>Dinophyceae</taxon>
        <taxon>Prorocentrales</taxon>
        <taxon>Prorocentraceae</taxon>
        <taxon>Prorocentrum</taxon>
    </lineage>
</organism>
<evidence type="ECO:0000256" key="3">
    <source>
        <dbReference type="ARBA" id="ARBA00022448"/>
    </source>
</evidence>
<evidence type="ECO:0000256" key="7">
    <source>
        <dbReference type="SAM" id="MobiDB-lite"/>
    </source>
</evidence>
<evidence type="ECO:0000313" key="9">
    <source>
        <dbReference type="EMBL" id="CAK0836759.1"/>
    </source>
</evidence>
<proteinExistence type="inferred from homology"/>
<dbReference type="Proteomes" id="UP001189429">
    <property type="component" value="Unassembled WGS sequence"/>
</dbReference>
<feature type="transmembrane region" description="Helical" evidence="8">
    <location>
        <begin position="223"/>
        <end position="245"/>
    </location>
</feature>
<feature type="region of interest" description="Disordered" evidence="7">
    <location>
        <begin position="470"/>
        <end position="497"/>
    </location>
</feature>
<dbReference type="PANTHER" id="PTHR31585:SF0">
    <property type="entry name" value="FOLATE-BIOPTERIN TRANSPORTER 1, CHLOROPLASTIC"/>
    <property type="match status" value="1"/>
</dbReference>
<dbReference type="NCBIfam" id="TIGR00788">
    <property type="entry name" value="fbt"/>
    <property type="match status" value="1"/>
</dbReference>
<feature type="transmembrane region" description="Helical" evidence="8">
    <location>
        <begin position="154"/>
        <end position="176"/>
    </location>
</feature>
<evidence type="ECO:0000313" key="10">
    <source>
        <dbReference type="Proteomes" id="UP001189429"/>
    </source>
</evidence>
<accession>A0ABN9SW39</accession>
<gene>
    <name evidence="9" type="ORF">PCOR1329_LOCUS33156</name>
</gene>